<feature type="compositionally biased region" description="Low complexity" evidence="1">
    <location>
        <begin position="44"/>
        <end position="67"/>
    </location>
</feature>
<dbReference type="EMBL" id="WLVL01000002">
    <property type="protein sequence ID" value="MTB70420.1"/>
    <property type="molecule type" value="Genomic_DNA"/>
</dbReference>
<comment type="caution">
    <text evidence="2">The sequence shown here is derived from an EMBL/GenBank/DDBJ whole genome shotgun (WGS) entry which is preliminary data.</text>
</comment>
<organism evidence="2 3">
    <name type="scientific">Arsenicicoccus cauae</name>
    <dbReference type="NCBI Taxonomy" id="2663847"/>
    <lineage>
        <taxon>Bacteria</taxon>
        <taxon>Bacillati</taxon>
        <taxon>Actinomycetota</taxon>
        <taxon>Actinomycetes</taxon>
        <taxon>Micrococcales</taxon>
        <taxon>Intrasporangiaceae</taxon>
        <taxon>Arsenicicoccus</taxon>
    </lineage>
</organism>
<protein>
    <recommendedName>
        <fullName evidence="4">LppX_LprAFG lipoprotein</fullName>
    </recommendedName>
</protein>
<feature type="region of interest" description="Disordered" evidence="1">
    <location>
        <begin position="44"/>
        <end position="90"/>
    </location>
</feature>
<feature type="compositionally biased region" description="Basic residues" evidence="1">
    <location>
        <begin position="1"/>
        <end position="10"/>
    </location>
</feature>
<feature type="region of interest" description="Disordered" evidence="1">
    <location>
        <begin position="288"/>
        <end position="326"/>
    </location>
</feature>
<feature type="region of interest" description="Disordered" evidence="1">
    <location>
        <begin position="1"/>
        <end position="20"/>
    </location>
</feature>
<keyword evidence="3" id="KW-1185">Reference proteome</keyword>
<accession>A0A6I3IKB9</accession>
<evidence type="ECO:0000313" key="2">
    <source>
        <dbReference type="EMBL" id="MTB70420.1"/>
    </source>
</evidence>
<dbReference type="AlphaFoldDB" id="A0A6I3IKB9"/>
<sequence length="326" mass="32945">MRAARPRHRPTPSAGPARVSRSGALAVGAVLLLSGCVAGSRTTTSTMGAATSAPSTTATATLPTDGASLAGSTPDPNAQPVPSGEGVPGDQFAQTIKDLVAAKGTVRMTMATPAGAAKAQVDTRTKAVRVEVDAAGRAVTLVHLGDRTWVRGAGTVEVPVPAPTPGTRSQRDVRRWLLLDPGGADAISAKLGAQAKVAQTVDPARFTAMLNGLLGDRTPRGDGAQVAFTVPPAQYLDAVSAPAALRGAVTKPVRLVVALDATGAPTSVTATVPTKKSDLVDRTEYARWGEPVTIEAPPADDVAPAPGSQRPTPTSTSTSTATAPPR</sequence>
<reference evidence="2 3" key="1">
    <citation type="submission" date="2019-11" db="EMBL/GenBank/DDBJ databases">
        <title>Whole genome sequencing identifies a novel species of the genus Arsenicicoccus isolated from human blood.</title>
        <authorList>
            <person name="Jeong J.H."/>
            <person name="Kweon O.J."/>
            <person name="Kim H.R."/>
            <person name="Kim T.-H."/>
            <person name="Ha S.-M."/>
            <person name="Lee M.-K."/>
        </authorList>
    </citation>
    <scope>NUCLEOTIDE SEQUENCE [LARGE SCALE GENOMIC DNA]</scope>
    <source>
        <strain evidence="2 3">MKL-02</strain>
    </source>
</reference>
<feature type="compositionally biased region" description="Low complexity" evidence="1">
    <location>
        <begin position="296"/>
        <end position="326"/>
    </location>
</feature>
<gene>
    <name evidence="2" type="ORF">GGG17_00185</name>
</gene>
<evidence type="ECO:0000313" key="3">
    <source>
        <dbReference type="Proteomes" id="UP000431092"/>
    </source>
</evidence>
<name>A0A6I3IKB9_9MICO</name>
<dbReference type="Proteomes" id="UP000431092">
    <property type="component" value="Unassembled WGS sequence"/>
</dbReference>
<evidence type="ECO:0008006" key="4">
    <source>
        <dbReference type="Google" id="ProtNLM"/>
    </source>
</evidence>
<evidence type="ECO:0000256" key="1">
    <source>
        <dbReference type="SAM" id="MobiDB-lite"/>
    </source>
</evidence>
<proteinExistence type="predicted"/>
<dbReference type="RefSeq" id="WP_154591812.1">
    <property type="nucleotide sequence ID" value="NZ_WLVL01000002.1"/>
</dbReference>